<dbReference type="PATRIC" id="fig|1423786.4.peg.725"/>
<evidence type="ECO:0000256" key="1">
    <source>
        <dbReference type="ARBA" id="ARBA00038232"/>
    </source>
</evidence>
<dbReference type="InterPro" id="IPR052057">
    <property type="entry name" value="IS150/IS1296_orfA-like"/>
</dbReference>
<dbReference type="GO" id="GO:0043565">
    <property type="term" value="F:sequence-specific DNA binding"/>
    <property type="evidence" value="ECO:0007669"/>
    <property type="project" value="InterPro"/>
</dbReference>
<dbReference type="PANTHER" id="PTHR33795:SF1">
    <property type="entry name" value="INSERTION ELEMENT IS150 PROTEIN INSJ"/>
    <property type="match status" value="1"/>
</dbReference>
<feature type="coiled-coil region" evidence="2">
    <location>
        <begin position="131"/>
        <end position="165"/>
    </location>
</feature>
<comment type="similarity">
    <text evidence="1">Belongs to the IS150/IS1296 orfA family.</text>
</comment>
<dbReference type="InterPro" id="IPR010332">
    <property type="entry name" value="ATPase_terminase-su_N"/>
</dbReference>
<dbReference type="Proteomes" id="UP000051010">
    <property type="component" value="Unassembled WGS sequence"/>
</dbReference>
<evidence type="ECO:0008006" key="7">
    <source>
        <dbReference type="Google" id="ProtNLM"/>
    </source>
</evidence>
<dbReference type="InterPro" id="IPR009057">
    <property type="entry name" value="Homeodomain-like_sf"/>
</dbReference>
<accession>A0A0R1Y3P7</accession>
<dbReference type="InterPro" id="IPR010921">
    <property type="entry name" value="Trp_repressor/repl_initiator"/>
</dbReference>
<reference evidence="5 6" key="1">
    <citation type="journal article" date="2015" name="Genome Announc.">
        <title>Expanding the biotechnology potential of lactobacilli through comparative genomics of 213 strains and associated genera.</title>
        <authorList>
            <person name="Sun Z."/>
            <person name="Harris H.M."/>
            <person name="McCann A."/>
            <person name="Guo C."/>
            <person name="Argimon S."/>
            <person name="Zhang W."/>
            <person name="Yang X."/>
            <person name="Jeffery I.B."/>
            <person name="Cooney J.C."/>
            <person name="Kagawa T.F."/>
            <person name="Liu W."/>
            <person name="Song Y."/>
            <person name="Salvetti E."/>
            <person name="Wrobel A."/>
            <person name="Rasinkangas P."/>
            <person name="Parkhill J."/>
            <person name="Rea M.C."/>
            <person name="O'Sullivan O."/>
            <person name="Ritari J."/>
            <person name="Douillard F.P."/>
            <person name="Paul Ross R."/>
            <person name="Yang R."/>
            <person name="Briner A.E."/>
            <person name="Felis G.E."/>
            <person name="de Vos W.M."/>
            <person name="Barrangou R."/>
            <person name="Klaenhammer T.R."/>
            <person name="Caufield P.W."/>
            <person name="Cui Y."/>
            <person name="Zhang H."/>
            <person name="O'Toole P.W."/>
        </authorList>
    </citation>
    <scope>NUCLEOTIDE SEQUENCE [LARGE SCALE GENOMIC DNA]</scope>
    <source>
        <strain evidence="5 6">DSM 18390</strain>
    </source>
</reference>
<feature type="domain" description="Insertion element IS150 protein InsJ-like helix-turn-helix" evidence="4">
    <location>
        <begin position="75"/>
        <end position="126"/>
    </location>
</feature>
<dbReference type="InterPro" id="IPR036388">
    <property type="entry name" value="WH-like_DNA-bd_sf"/>
</dbReference>
<proteinExistence type="inferred from homology"/>
<comment type="caution">
    <text evidence="5">The sequence shown here is derived from an EMBL/GenBank/DDBJ whole genome shotgun (WGS) entry which is preliminary data.</text>
</comment>
<keyword evidence="2" id="KW-0175">Coiled coil</keyword>
<dbReference type="SUPFAM" id="SSF48295">
    <property type="entry name" value="TrpR-like"/>
    <property type="match status" value="1"/>
</dbReference>
<name>A0A0R1Y3P7_9LACO</name>
<dbReference type="Gene3D" id="1.10.10.10">
    <property type="entry name" value="Winged helix-like DNA-binding domain superfamily/Winged helix DNA-binding domain"/>
    <property type="match status" value="1"/>
</dbReference>
<evidence type="ECO:0000259" key="4">
    <source>
        <dbReference type="Pfam" id="PF13518"/>
    </source>
</evidence>
<evidence type="ECO:0000313" key="6">
    <source>
        <dbReference type="Proteomes" id="UP000051010"/>
    </source>
</evidence>
<evidence type="ECO:0000259" key="3">
    <source>
        <dbReference type="Pfam" id="PF06056"/>
    </source>
</evidence>
<feature type="domain" description="Terminase ATPase subunit N-terminal" evidence="3">
    <location>
        <begin position="17"/>
        <end position="63"/>
    </location>
</feature>
<dbReference type="SUPFAM" id="SSF46689">
    <property type="entry name" value="Homeodomain-like"/>
    <property type="match status" value="1"/>
</dbReference>
<protein>
    <recommendedName>
        <fullName evidence="7">Transposase</fullName>
    </recommendedName>
</protein>
<evidence type="ECO:0000313" key="5">
    <source>
        <dbReference type="EMBL" id="KRM36942.1"/>
    </source>
</evidence>
<organism evidence="5 6">
    <name type="scientific">Lentilactobacillus parafarraginis DSM 18390 = JCM 14109</name>
    <dbReference type="NCBI Taxonomy" id="1423786"/>
    <lineage>
        <taxon>Bacteria</taxon>
        <taxon>Bacillati</taxon>
        <taxon>Bacillota</taxon>
        <taxon>Bacilli</taxon>
        <taxon>Lactobacillales</taxon>
        <taxon>Lactobacillaceae</taxon>
        <taxon>Lentilactobacillus</taxon>
    </lineage>
</organism>
<dbReference type="EMBL" id="AZFZ01000162">
    <property type="protein sequence ID" value="KRM36942.1"/>
    <property type="molecule type" value="Genomic_DNA"/>
</dbReference>
<dbReference type="AlphaFoldDB" id="A0A0R1Y3P7"/>
<dbReference type="Pfam" id="PF13518">
    <property type="entry name" value="HTH_28"/>
    <property type="match status" value="1"/>
</dbReference>
<dbReference type="PANTHER" id="PTHR33795">
    <property type="entry name" value="INSERTION ELEMENT IS150 PROTEIN INSJ"/>
    <property type="match status" value="1"/>
</dbReference>
<evidence type="ECO:0000256" key="2">
    <source>
        <dbReference type="SAM" id="Coils"/>
    </source>
</evidence>
<dbReference type="InterPro" id="IPR055247">
    <property type="entry name" value="InsJ-like_HTH"/>
</dbReference>
<gene>
    <name evidence="5" type="ORF">FD47_GL000691</name>
</gene>
<sequence>MKNSNYGGFTMTKFSFEVKLKAVQMYLAGIGSPTIARRLGIKGKISVQTWVARYRKYGIQGLEIRSPKFDYDGDFKLKVLNWKKQHKASYPQTALQFDISNPGTIANWQRKLKERGIEALFTRRGRANHMMTNHNHQARKQLSELERLKADNRALKVENEYLKKLEALVQRRGQSKKNIKSSKN</sequence>
<dbReference type="Pfam" id="PF06056">
    <property type="entry name" value="Terminase_5"/>
    <property type="match status" value="1"/>
</dbReference>